<keyword evidence="3" id="KW-1185">Reference proteome</keyword>
<accession>A0ABN6DCW1</accession>
<sequence length="426" mass="48088">MLNHLKLKNVGPAPSMELTFGQRLNLITGDNGLGKSFLLDIAWWALTRKWPSEINPRLTSGKRALPSSEKQAMIGFTFAGKSRVEDYVSSYLPRDEAWTGRPGRPANPGLVFYAMADGSFAVWDPARNYWRTQEGVDVQDRIPAYVFSPAEVWDGLLGKDGKPLCLGLVMDWAGWQKENSSAFESLQAVLKAMSPSDKERLTAGDLMRISLDDARDIPTIRMPYGQDVAVLHASAGMRRILALAYLLVWTWEEHCKAAKLLREEPTNQVVFLIDEVESHLHPQWQRQIIPALLAVARTLIKKAEVQVITATHSPLVMASVEPLFDAKQDAWFDLDLERRKVVLRQREFEKHGSAASWLVSEAFDLQSGRAVEYEDLVKKAAALLEQENPSAHRIRAMNAKLVDALSPTDDFLFNWRYVCKKRGWFA</sequence>
<dbReference type="Gene3D" id="3.40.50.300">
    <property type="entry name" value="P-loop containing nucleotide triphosphate hydrolases"/>
    <property type="match status" value="2"/>
</dbReference>
<dbReference type="PANTHER" id="PTHR32182">
    <property type="entry name" value="DNA REPLICATION AND REPAIR PROTEIN RECF"/>
    <property type="match status" value="1"/>
</dbReference>
<dbReference type="InterPro" id="IPR003959">
    <property type="entry name" value="ATPase_AAA_core"/>
</dbReference>
<name>A0ABN6DCW1_9BURK</name>
<dbReference type="Pfam" id="PF13304">
    <property type="entry name" value="AAA_21"/>
    <property type="match status" value="1"/>
</dbReference>
<evidence type="ECO:0000313" key="2">
    <source>
        <dbReference type="EMBL" id="BCO29563.1"/>
    </source>
</evidence>
<feature type="domain" description="ATPase AAA-type core" evidence="1">
    <location>
        <begin position="24"/>
        <end position="318"/>
    </location>
</feature>
<dbReference type="InterPro" id="IPR027417">
    <property type="entry name" value="P-loop_NTPase"/>
</dbReference>
<dbReference type="EMBL" id="AP024238">
    <property type="protein sequence ID" value="BCO29563.1"/>
    <property type="molecule type" value="Genomic_DNA"/>
</dbReference>
<dbReference type="RefSeq" id="WP_223905703.1">
    <property type="nucleotide sequence ID" value="NZ_AP024238.1"/>
</dbReference>
<proteinExistence type="predicted"/>
<organism evidence="2 3">
    <name type="scientific">Rhodoferax lithotrophicus</name>
    <dbReference type="NCBI Taxonomy" id="2798804"/>
    <lineage>
        <taxon>Bacteria</taxon>
        <taxon>Pseudomonadati</taxon>
        <taxon>Pseudomonadota</taxon>
        <taxon>Betaproteobacteria</taxon>
        <taxon>Burkholderiales</taxon>
        <taxon>Comamonadaceae</taxon>
        <taxon>Rhodoferax</taxon>
    </lineage>
</organism>
<evidence type="ECO:0000313" key="3">
    <source>
        <dbReference type="Proteomes" id="UP000824366"/>
    </source>
</evidence>
<reference evidence="2 3" key="1">
    <citation type="journal article" date="2021" name="Microbiol. Spectr.">
        <title>A Single Bacterium Capable of Oxidation and Reduction of Iron at Circumneutral pH.</title>
        <authorList>
            <person name="Kato S."/>
            <person name="Ohkuma M."/>
        </authorList>
    </citation>
    <scope>NUCLEOTIDE SEQUENCE [LARGE SCALE GENOMIC DNA]</scope>
    <source>
        <strain evidence="2 3">MIZ03</strain>
    </source>
</reference>
<dbReference type="PANTHER" id="PTHR32182:SF23">
    <property type="entry name" value="ATP BINDING PROTEIN"/>
    <property type="match status" value="1"/>
</dbReference>
<dbReference type="SUPFAM" id="SSF52540">
    <property type="entry name" value="P-loop containing nucleoside triphosphate hydrolases"/>
    <property type="match status" value="1"/>
</dbReference>
<gene>
    <name evidence="2" type="ORF">MIZ03_4486</name>
</gene>
<protein>
    <recommendedName>
        <fullName evidence="1">ATPase AAA-type core domain-containing protein</fullName>
    </recommendedName>
</protein>
<evidence type="ECO:0000259" key="1">
    <source>
        <dbReference type="Pfam" id="PF13304"/>
    </source>
</evidence>
<dbReference type="Proteomes" id="UP000824366">
    <property type="component" value="Chromosome"/>
</dbReference>